<comment type="caution">
    <text evidence="1">The sequence shown here is derived from an EMBL/GenBank/DDBJ whole genome shotgun (WGS) entry which is preliminary data.</text>
</comment>
<dbReference type="EMBL" id="LMCB01000004">
    <property type="protein sequence ID" value="KZL21144.1"/>
    <property type="molecule type" value="Genomic_DNA"/>
</dbReference>
<name>A0A161VAQ4_9HYPH</name>
<reference evidence="1 2" key="1">
    <citation type="journal article" date="2016" name="Front. Microbiol.">
        <title>Comparative Genomic Analysis Reveals a Diverse Repertoire of Genes Involved in Prokaryote-Eukaryote Interactions within the Pseudovibrio Genus.</title>
        <authorList>
            <person name="Romano S."/>
            <person name="Fernandez-Guerra A."/>
            <person name="Reen F.J."/>
            <person name="Glockner F.O."/>
            <person name="Crowley S.P."/>
            <person name="O'Sullivan O."/>
            <person name="Cotter P.D."/>
            <person name="Adams C."/>
            <person name="Dobson A.D."/>
            <person name="O'Gara F."/>
        </authorList>
    </citation>
    <scope>NUCLEOTIDE SEQUENCE [LARGE SCALE GENOMIC DNA]</scope>
    <source>
        <strain evidence="1 2">Ad2</strain>
    </source>
</reference>
<gene>
    <name evidence="1" type="ORF">PsAD2_00428</name>
</gene>
<sequence length="459" mass="52719">MTYMNIIRPRFTEFHDIFVPQAELDFAIPFLDEDIPLYVDPFLLWRSPSLQDKGLHQMILGAFNNIGVLSKSGNQEQAIQQLIAASECDEVGLGTSATKKGTRIGRAKAEEVLSLFERIPYYRDHGFRHFEEVQLFVDGIGKDRISDIACNFIKSFLIDYTAQECQALGVGLKRTVVSNVYNPSSLMFEDVQAEVPIHPETGLPVLFVPKRWLRHVPWINYDTYFRNFCPQDDIAHEGEELTRVRVQIYNRDNYAVVDAYVQARERSLEDCKNDPLFSQIPALWARRKLAAIKKLPTGKDDGADIAYEKLIGQLLPSLLYPQLDFAQEQARTDSGVSIRDLIFYNSRTHPFLQELMTDYGSRQITFEMKNVKAIETKHVDQLNRYLKDNLGNFGVFVTRNPLKKARFSSTVDLWSGQRKAIVALTDADIEQMVEVFDSNQRDPLDVIVKKYVEFRRACP</sequence>
<organism evidence="1 2">
    <name type="scientific">Pseudovibrio axinellae</name>
    <dbReference type="NCBI Taxonomy" id="989403"/>
    <lineage>
        <taxon>Bacteria</taxon>
        <taxon>Pseudomonadati</taxon>
        <taxon>Pseudomonadota</taxon>
        <taxon>Alphaproteobacteria</taxon>
        <taxon>Hyphomicrobiales</taxon>
        <taxon>Stappiaceae</taxon>
        <taxon>Pseudovibrio</taxon>
    </lineage>
</organism>
<protein>
    <submittedName>
        <fullName evidence="1">Uncharacterized protein</fullName>
    </submittedName>
</protein>
<dbReference type="Proteomes" id="UP000076577">
    <property type="component" value="Unassembled WGS sequence"/>
</dbReference>
<dbReference type="AlphaFoldDB" id="A0A161VAQ4"/>
<evidence type="ECO:0000313" key="2">
    <source>
        <dbReference type="Proteomes" id="UP000076577"/>
    </source>
</evidence>
<proteinExistence type="predicted"/>
<keyword evidence="2" id="KW-1185">Reference proteome</keyword>
<accession>A0A161VAQ4</accession>
<dbReference type="PATRIC" id="fig|989403.3.peg.453"/>
<dbReference type="STRING" id="989403.SAMN05421798_10532"/>
<evidence type="ECO:0000313" key="1">
    <source>
        <dbReference type="EMBL" id="KZL21144.1"/>
    </source>
</evidence>